<sequence length="70" mass="7963">MRIDRMRSMPSRLPSWQPSAKQESVGYAMSAPERMLSATVLMVRRCGLSGCTSKYFAIRRAYGIRPPVLR</sequence>
<dbReference type="EMBL" id="BLAG01000004">
    <property type="protein sequence ID" value="GES27617.1"/>
    <property type="molecule type" value="Genomic_DNA"/>
</dbReference>
<proteinExistence type="predicted"/>
<keyword evidence="3" id="KW-1185">Reference proteome</keyword>
<evidence type="ECO:0000256" key="1">
    <source>
        <dbReference type="SAM" id="MobiDB-lite"/>
    </source>
</evidence>
<comment type="caution">
    <text evidence="2">The sequence shown here is derived from an EMBL/GenBank/DDBJ whole genome shotgun (WGS) entry which is preliminary data.</text>
</comment>
<accession>A0A5J4KZN9</accession>
<protein>
    <submittedName>
        <fullName evidence="2">Uncharacterized protein</fullName>
    </submittedName>
</protein>
<name>A0A5J4KZN9_9ACTN</name>
<organism evidence="2 3">
    <name type="scientific">Streptomyces angustmyceticus</name>
    <dbReference type="NCBI Taxonomy" id="285578"/>
    <lineage>
        <taxon>Bacteria</taxon>
        <taxon>Bacillati</taxon>
        <taxon>Actinomycetota</taxon>
        <taxon>Actinomycetes</taxon>
        <taxon>Kitasatosporales</taxon>
        <taxon>Streptomycetaceae</taxon>
        <taxon>Streptomyces</taxon>
    </lineage>
</organism>
<dbReference type="Proteomes" id="UP000325598">
    <property type="component" value="Unassembled WGS sequence"/>
</dbReference>
<feature type="region of interest" description="Disordered" evidence="1">
    <location>
        <begin position="1"/>
        <end position="22"/>
    </location>
</feature>
<gene>
    <name evidence="2" type="ORF">San01_01030</name>
</gene>
<evidence type="ECO:0000313" key="2">
    <source>
        <dbReference type="EMBL" id="GES27617.1"/>
    </source>
</evidence>
<dbReference type="AlphaFoldDB" id="A0A5J4KZN9"/>
<reference evidence="2 3" key="1">
    <citation type="submission" date="2019-10" db="EMBL/GenBank/DDBJ databases">
        <title>Whole genome shotgun sequence of Streptomyces angustmyceticus NBRC 3934.</title>
        <authorList>
            <person name="Hosoyama A."/>
            <person name="Ichikawa N."/>
            <person name="Kimura A."/>
            <person name="Kitahashi Y."/>
            <person name="Komaki H."/>
            <person name="Uohara A."/>
        </authorList>
    </citation>
    <scope>NUCLEOTIDE SEQUENCE [LARGE SCALE GENOMIC DNA]</scope>
    <source>
        <strain evidence="2 3">NBRC 3934</strain>
    </source>
</reference>
<evidence type="ECO:0000313" key="3">
    <source>
        <dbReference type="Proteomes" id="UP000325598"/>
    </source>
</evidence>